<dbReference type="InterPro" id="IPR043128">
    <property type="entry name" value="Rev_trsase/Diguanyl_cyclase"/>
</dbReference>
<feature type="transmembrane region" description="Helical" evidence="1">
    <location>
        <begin position="42"/>
        <end position="62"/>
    </location>
</feature>
<dbReference type="InterPro" id="IPR035919">
    <property type="entry name" value="EAL_sf"/>
</dbReference>
<proteinExistence type="predicted"/>
<dbReference type="CDD" id="cd01949">
    <property type="entry name" value="GGDEF"/>
    <property type="match status" value="1"/>
</dbReference>
<dbReference type="SMART" id="SM00267">
    <property type="entry name" value="GGDEF"/>
    <property type="match status" value="1"/>
</dbReference>
<dbReference type="EMBL" id="BBYR01000013">
    <property type="protein sequence ID" value="GAP35032.1"/>
    <property type="molecule type" value="Genomic_DNA"/>
</dbReference>
<feature type="transmembrane region" description="Helical" evidence="1">
    <location>
        <begin position="74"/>
        <end position="95"/>
    </location>
</feature>
<dbReference type="NCBIfam" id="TIGR00254">
    <property type="entry name" value="GGDEF"/>
    <property type="match status" value="1"/>
</dbReference>
<evidence type="ECO:0000313" key="5">
    <source>
        <dbReference type="EMBL" id="GAP35032.1"/>
    </source>
</evidence>
<dbReference type="Pfam" id="PF00990">
    <property type="entry name" value="GGDEF"/>
    <property type="match status" value="1"/>
</dbReference>
<dbReference type="Proteomes" id="UP000037660">
    <property type="component" value="Unassembled WGS sequence"/>
</dbReference>
<evidence type="ECO:0000313" key="6">
    <source>
        <dbReference type="Proteomes" id="UP000037660"/>
    </source>
</evidence>
<feature type="transmembrane region" description="Helical" evidence="1">
    <location>
        <begin position="210"/>
        <end position="233"/>
    </location>
</feature>
<name>A0A0K8NXA6_PISS1</name>
<keyword evidence="1" id="KW-1133">Transmembrane helix</keyword>
<dbReference type="InterPro" id="IPR029787">
    <property type="entry name" value="Nucleotide_cyclase"/>
</dbReference>
<feature type="transmembrane region" description="Helical" evidence="1">
    <location>
        <begin position="142"/>
        <end position="163"/>
    </location>
</feature>
<protein>
    <submittedName>
        <fullName evidence="5">Diguanylate cyclase/phosphodiesterase with PAS/PAC sensor(S)</fullName>
    </submittedName>
</protein>
<accession>A0A0K8NXA6</accession>
<dbReference type="PANTHER" id="PTHR44757:SF2">
    <property type="entry name" value="BIOFILM ARCHITECTURE MAINTENANCE PROTEIN MBAA"/>
    <property type="match status" value="1"/>
</dbReference>
<feature type="transmembrane region" description="Helical" evidence="1">
    <location>
        <begin position="107"/>
        <end position="130"/>
    </location>
</feature>
<dbReference type="PROSITE" id="PS50887">
    <property type="entry name" value="GGDEF"/>
    <property type="match status" value="1"/>
</dbReference>
<sequence length="704" mass="76170">MAPTLTSLAPWLLLTGLIASLSAYVALDLGKRMRSAELAEGRQWLLGSGLAWGTGVWSVHVLSMSFESLPYPVGYHPVGVFSAWLAAVGVGMAGFRTVGQHDITLTGVLGAAGGVGLGLVATQLVAMLSMGLQPGFSWDGPGLLQALLAGIGGSTFGLGLWFYGRNQPDSRVPWNMVSALSMGIAVLVSQEGVMNAAGLTGQVGSAYRDVLPSSAIVSLASVGTLMFVLAMLVSSRLEEHTRESLSQAKTELRHQSQRDPLTRLANRAAFELRLDEVSRLADVAQTRLALLYIDIDGFKPINDSYGHPVGDSILRAVAARLGSVAGPGDLPVRLSADEFLLLVVDNPSRGDVAQRAAALLELLNQPFQIESRDTREVVLTASMGVAMYPDDGGAAKLLANADAAMNAAKGAGGSTYCFYEPRMSTGAREQVDLLNDLRRALANRELELYYQPKVHAPSGEITGAEALMRWHHPTRGMISPAVFIPIAERFGLINPLGNWVIDEACRQARAWRDEGLRMRVAVNLSVYQLRQADLAERIGEALQRYNINPKLLTCEITESVAMEDAVETMKVFDRLAQVGVHISIDDFGTGYSSLSYLRKLPAEELKIDRSFVQDLGINEDAERVVDAVIKLAQALQLKVVAEGVETEQQYAILRALGCDELQGYLFAKPMSARTLSLWAMNDIGPKDMDFRESLYGDTRMAELH</sequence>
<gene>
    <name evidence="5" type="ORF">ISF6_0597</name>
</gene>
<dbReference type="Pfam" id="PF00563">
    <property type="entry name" value="EAL"/>
    <property type="match status" value="1"/>
</dbReference>
<feature type="domain" description="MHYT" evidence="4">
    <location>
        <begin position="7"/>
        <end position="200"/>
    </location>
</feature>
<dbReference type="InterPro" id="IPR001633">
    <property type="entry name" value="EAL_dom"/>
</dbReference>
<dbReference type="OrthoDB" id="9813903at2"/>
<feature type="domain" description="GGDEF" evidence="3">
    <location>
        <begin position="286"/>
        <end position="421"/>
    </location>
</feature>
<evidence type="ECO:0000259" key="3">
    <source>
        <dbReference type="PROSITE" id="PS50887"/>
    </source>
</evidence>
<organism evidence="5 6">
    <name type="scientific">Piscinibacter sakaiensis</name>
    <name type="common">Ideonella sakaiensis</name>
    <dbReference type="NCBI Taxonomy" id="1547922"/>
    <lineage>
        <taxon>Bacteria</taxon>
        <taxon>Pseudomonadati</taxon>
        <taxon>Pseudomonadota</taxon>
        <taxon>Betaproteobacteria</taxon>
        <taxon>Burkholderiales</taxon>
        <taxon>Sphaerotilaceae</taxon>
        <taxon>Piscinibacter</taxon>
    </lineage>
</organism>
<dbReference type="Gene3D" id="3.30.70.270">
    <property type="match status" value="1"/>
</dbReference>
<dbReference type="FunFam" id="3.20.20.450:FF:000001">
    <property type="entry name" value="Cyclic di-GMP phosphodiesterase yahA"/>
    <property type="match status" value="1"/>
</dbReference>
<dbReference type="Gene3D" id="3.20.20.450">
    <property type="entry name" value="EAL domain"/>
    <property type="match status" value="1"/>
</dbReference>
<dbReference type="SUPFAM" id="SSF55073">
    <property type="entry name" value="Nucleotide cyclase"/>
    <property type="match status" value="1"/>
</dbReference>
<keyword evidence="6" id="KW-1185">Reference proteome</keyword>
<dbReference type="PANTHER" id="PTHR44757">
    <property type="entry name" value="DIGUANYLATE CYCLASE DGCP"/>
    <property type="match status" value="1"/>
</dbReference>
<dbReference type="InterPro" id="IPR000160">
    <property type="entry name" value="GGDEF_dom"/>
</dbReference>
<dbReference type="STRING" id="1547922.ISF6_0597"/>
<reference evidence="5 6" key="2">
    <citation type="journal article" date="2016" name="Science">
        <title>A bacterium that degrades and assimilates poly(ethylene terephthalate).</title>
        <authorList>
            <person name="Yoshida S."/>
            <person name="Hiraga K."/>
            <person name="Takehana T."/>
            <person name="Taniguchi I."/>
            <person name="Yamaji H."/>
            <person name="Maeda Y."/>
            <person name="Toyohara K."/>
            <person name="Miyamoto K."/>
            <person name="Kimura Y."/>
            <person name="Oda K."/>
        </authorList>
    </citation>
    <scope>NUCLEOTIDE SEQUENCE [LARGE SCALE GENOMIC DNA]</scope>
    <source>
        <strain evidence="6">NBRC 110686 / TISTR 2288 / 201-F6</strain>
    </source>
</reference>
<dbReference type="PROSITE" id="PS50924">
    <property type="entry name" value="MHYT"/>
    <property type="match status" value="1"/>
</dbReference>
<dbReference type="InterPro" id="IPR052155">
    <property type="entry name" value="Biofilm_reg_signaling"/>
</dbReference>
<dbReference type="PROSITE" id="PS50883">
    <property type="entry name" value="EAL"/>
    <property type="match status" value="1"/>
</dbReference>
<feature type="domain" description="EAL" evidence="2">
    <location>
        <begin position="430"/>
        <end position="683"/>
    </location>
</feature>
<dbReference type="AlphaFoldDB" id="A0A0K8NXA6"/>
<reference evidence="6" key="1">
    <citation type="submission" date="2015-07" db="EMBL/GenBank/DDBJ databases">
        <title>Discovery of a poly(ethylene terephthalate assimilation.</title>
        <authorList>
            <person name="Yoshida S."/>
            <person name="Hiraga K."/>
            <person name="Takehana T."/>
            <person name="Taniguchi I."/>
            <person name="Yamaji H."/>
            <person name="Maeda Y."/>
            <person name="Toyohara K."/>
            <person name="Miyamoto K."/>
            <person name="Kimura Y."/>
            <person name="Oda K."/>
        </authorList>
    </citation>
    <scope>NUCLEOTIDE SEQUENCE [LARGE SCALE GENOMIC DNA]</scope>
    <source>
        <strain evidence="6">NBRC 110686 / TISTR 2288 / 201-F6</strain>
    </source>
</reference>
<keyword evidence="1" id="KW-0812">Transmembrane</keyword>
<dbReference type="InterPro" id="IPR005330">
    <property type="entry name" value="MHYT_dom"/>
</dbReference>
<evidence type="ECO:0000259" key="2">
    <source>
        <dbReference type="PROSITE" id="PS50883"/>
    </source>
</evidence>
<feature type="transmembrane region" description="Helical" evidence="1">
    <location>
        <begin position="12"/>
        <end position="30"/>
    </location>
</feature>
<dbReference type="SUPFAM" id="SSF141868">
    <property type="entry name" value="EAL domain-like"/>
    <property type="match status" value="1"/>
</dbReference>
<comment type="caution">
    <text evidence="5">The sequence shown here is derived from an EMBL/GenBank/DDBJ whole genome shotgun (WGS) entry which is preliminary data.</text>
</comment>
<keyword evidence="1" id="KW-0472">Membrane</keyword>
<dbReference type="SMART" id="SM00052">
    <property type="entry name" value="EAL"/>
    <property type="match status" value="1"/>
</dbReference>
<evidence type="ECO:0000259" key="4">
    <source>
        <dbReference type="PROSITE" id="PS50924"/>
    </source>
</evidence>
<dbReference type="CDD" id="cd01948">
    <property type="entry name" value="EAL"/>
    <property type="match status" value="1"/>
</dbReference>
<evidence type="ECO:0000256" key="1">
    <source>
        <dbReference type="PROSITE-ProRule" id="PRU00244"/>
    </source>
</evidence>
<dbReference type="RefSeq" id="WP_054019116.1">
    <property type="nucleotide sequence ID" value="NZ_BBYR01000013.1"/>
</dbReference>
<dbReference type="GO" id="GO:0016020">
    <property type="term" value="C:membrane"/>
    <property type="evidence" value="ECO:0007669"/>
    <property type="project" value="UniProtKB-UniRule"/>
</dbReference>